<feature type="transmembrane region" description="Helical" evidence="13">
    <location>
        <begin position="71"/>
        <end position="91"/>
    </location>
</feature>
<feature type="transmembrane region" description="Helical" evidence="13">
    <location>
        <begin position="164"/>
        <end position="184"/>
    </location>
</feature>
<dbReference type="GO" id="GO:0051119">
    <property type="term" value="F:sugar transmembrane transporter activity"/>
    <property type="evidence" value="ECO:0007669"/>
    <property type="project" value="InterPro"/>
</dbReference>
<evidence type="ECO:0000256" key="13">
    <source>
        <dbReference type="RuleBase" id="RU910715"/>
    </source>
</evidence>
<dbReference type="InterPro" id="IPR004316">
    <property type="entry name" value="SWEET_rpt"/>
</dbReference>
<comment type="similarity">
    <text evidence="3 13">Belongs to the SWEET sugar transporter family.</text>
</comment>
<dbReference type="InterPro" id="IPR047664">
    <property type="entry name" value="SWEET"/>
</dbReference>
<proteinExistence type="inferred from homology"/>
<evidence type="ECO:0000256" key="9">
    <source>
        <dbReference type="ARBA" id="ARBA00022989"/>
    </source>
</evidence>
<keyword evidence="4 13" id="KW-0813">Transport</keyword>
<evidence type="ECO:0000256" key="6">
    <source>
        <dbReference type="ARBA" id="ARBA00022597"/>
    </source>
</evidence>
<comment type="function">
    <text evidence="13">Mediates sugar transport across membranes.</text>
</comment>
<evidence type="ECO:0000256" key="7">
    <source>
        <dbReference type="ARBA" id="ARBA00022692"/>
    </source>
</evidence>
<dbReference type="Proteomes" id="UP001432322">
    <property type="component" value="Unassembled WGS sequence"/>
</dbReference>
<evidence type="ECO:0000256" key="4">
    <source>
        <dbReference type="ARBA" id="ARBA00022448"/>
    </source>
</evidence>
<keyword evidence="10" id="KW-0333">Golgi apparatus</keyword>
<comment type="caution">
    <text evidence="14">The sequence shown here is derived from an EMBL/GenBank/DDBJ whole genome shotgun (WGS) entry which is preliminary data.</text>
</comment>
<dbReference type="PANTHER" id="PTHR10791:SF112">
    <property type="entry name" value="SUGAR TRANSPORTER SWEET1"/>
    <property type="match status" value="1"/>
</dbReference>
<keyword evidence="6 13" id="KW-0762">Sugar transport</keyword>
<keyword evidence="9 13" id="KW-1133">Transmembrane helix</keyword>
<evidence type="ECO:0000256" key="12">
    <source>
        <dbReference type="ARBA" id="ARBA00055578"/>
    </source>
</evidence>
<keyword evidence="7 13" id="KW-0812">Transmembrane</keyword>
<feature type="transmembrane region" description="Helical" evidence="13">
    <location>
        <begin position="45"/>
        <end position="65"/>
    </location>
</feature>
<dbReference type="FunFam" id="1.20.1280.290:FF:000010">
    <property type="entry name" value="Sugar transporter SWEET"/>
    <property type="match status" value="1"/>
</dbReference>
<comment type="subcellular location">
    <subcellularLocation>
        <location evidence="1 13">Cell membrane</location>
        <topology evidence="1 13">Multi-pass membrane protein</topology>
    </subcellularLocation>
    <subcellularLocation>
        <location evidence="2">Golgi apparatus membrane</location>
        <topology evidence="2">Multi-pass membrane protein</topology>
    </subcellularLocation>
</comment>
<evidence type="ECO:0000313" key="14">
    <source>
        <dbReference type="EMBL" id="GMT19238.1"/>
    </source>
</evidence>
<evidence type="ECO:0000256" key="10">
    <source>
        <dbReference type="ARBA" id="ARBA00023034"/>
    </source>
</evidence>
<organism evidence="14 15">
    <name type="scientific">Pristionchus fissidentatus</name>
    <dbReference type="NCBI Taxonomy" id="1538716"/>
    <lineage>
        <taxon>Eukaryota</taxon>
        <taxon>Metazoa</taxon>
        <taxon>Ecdysozoa</taxon>
        <taxon>Nematoda</taxon>
        <taxon>Chromadorea</taxon>
        <taxon>Rhabditida</taxon>
        <taxon>Rhabditina</taxon>
        <taxon>Diplogasteromorpha</taxon>
        <taxon>Diplogasteroidea</taxon>
        <taxon>Neodiplogasteridae</taxon>
        <taxon>Pristionchus</taxon>
    </lineage>
</organism>
<dbReference type="AlphaFoldDB" id="A0AAV5VLV4"/>
<gene>
    <name evidence="14" type="ORF">PFISCL1PPCAC_10535</name>
</gene>
<dbReference type="Pfam" id="PF03083">
    <property type="entry name" value="MtN3_slv"/>
    <property type="match status" value="2"/>
</dbReference>
<feature type="transmembrane region" description="Helical" evidence="13">
    <location>
        <begin position="12"/>
        <end position="33"/>
    </location>
</feature>
<keyword evidence="11 13" id="KW-0472">Membrane</keyword>
<evidence type="ECO:0000256" key="3">
    <source>
        <dbReference type="ARBA" id="ARBA00007809"/>
    </source>
</evidence>
<sequence>MSPLPPLSPSLQLLSLSAILSTIGLFLCGIPICRDIFRRGDTKGVNPAPFLVTTLSCSLILQYGLLRQDKVVITVNTVGLTLQASYLLFYYAYTKGRREKRRLRHFMIGEGILFALVEYIIHFGELKHPESVLGTLCVIFNVSSVASPLLTLREVIRSKNSSSLPLPLCAANFFVSLQWCAYGYSIDDSVIYTPNILGILLGTVQLSLILMYPSKEMSSTESKSSLII</sequence>
<dbReference type="GO" id="GO:0000139">
    <property type="term" value="C:Golgi membrane"/>
    <property type="evidence" value="ECO:0007669"/>
    <property type="project" value="UniProtKB-SubCell"/>
</dbReference>
<dbReference type="FunFam" id="1.20.1280.290:FF:000004">
    <property type="entry name" value="Sugar transporter SWEET"/>
    <property type="match status" value="1"/>
</dbReference>
<evidence type="ECO:0000256" key="8">
    <source>
        <dbReference type="ARBA" id="ARBA00022737"/>
    </source>
</evidence>
<comment type="function">
    <text evidence="12">Mediates both low-affinity uptake and efflux of sugar across the membrane.</text>
</comment>
<dbReference type="PANTHER" id="PTHR10791">
    <property type="entry name" value="RAG1-ACTIVATING PROTEIN 1"/>
    <property type="match status" value="1"/>
</dbReference>
<keyword evidence="8" id="KW-0677">Repeat</keyword>
<keyword evidence="5" id="KW-1003">Cell membrane</keyword>
<evidence type="ECO:0000256" key="1">
    <source>
        <dbReference type="ARBA" id="ARBA00004651"/>
    </source>
</evidence>
<evidence type="ECO:0000256" key="5">
    <source>
        <dbReference type="ARBA" id="ARBA00022475"/>
    </source>
</evidence>
<protein>
    <recommendedName>
        <fullName evidence="13">Sugar transporter SWEET</fullName>
    </recommendedName>
</protein>
<dbReference type="Gene3D" id="1.20.1280.290">
    <property type="match status" value="2"/>
</dbReference>
<name>A0AAV5VLV4_9BILA</name>
<dbReference type="GO" id="GO:0005886">
    <property type="term" value="C:plasma membrane"/>
    <property type="evidence" value="ECO:0007669"/>
    <property type="project" value="UniProtKB-SubCell"/>
</dbReference>
<keyword evidence="15" id="KW-1185">Reference proteome</keyword>
<evidence type="ECO:0000256" key="2">
    <source>
        <dbReference type="ARBA" id="ARBA00004653"/>
    </source>
</evidence>
<feature type="transmembrane region" description="Helical" evidence="13">
    <location>
        <begin position="133"/>
        <end position="152"/>
    </location>
</feature>
<evidence type="ECO:0000313" key="15">
    <source>
        <dbReference type="Proteomes" id="UP001432322"/>
    </source>
</evidence>
<feature type="transmembrane region" description="Helical" evidence="13">
    <location>
        <begin position="190"/>
        <end position="212"/>
    </location>
</feature>
<reference evidence="14" key="1">
    <citation type="submission" date="2023-10" db="EMBL/GenBank/DDBJ databases">
        <title>Genome assembly of Pristionchus species.</title>
        <authorList>
            <person name="Yoshida K."/>
            <person name="Sommer R.J."/>
        </authorList>
    </citation>
    <scope>NUCLEOTIDE SEQUENCE</scope>
    <source>
        <strain evidence="14">RS5133</strain>
    </source>
</reference>
<feature type="transmembrane region" description="Helical" evidence="13">
    <location>
        <begin position="103"/>
        <end position="121"/>
    </location>
</feature>
<evidence type="ECO:0000256" key="11">
    <source>
        <dbReference type="ARBA" id="ARBA00023136"/>
    </source>
</evidence>
<accession>A0AAV5VLV4</accession>
<dbReference type="EMBL" id="BTSY01000003">
    <property type="protein sequence ID" value="GMT19238.1"/>
    <property type="molecule type" value="Genomic_DNA"/>
</dbReference>